<feature type="transmembrane region" description="Helical" evidence="1">
    <location>
        <begin position="278"/>
        <end position="296"/>
    </location>
</feature>
<dbReference type="Proteomes" id="UP000694867">
    <property type="component" value="Unplaced"/>
</dbReference>
<keyword evidence="2" id="KW-1185">Reference proteome</keyword>
<accession>A0AAJ7SER9</accession>
<feature type="transmembrane region" description="Helical" evidence="1">
    <location>
        <begin position="91"/>
        <end position="111"/>
    </location>
</feature>
<dbReference type="AlphaFoldDB" id="A0AAJ7SER9"/>
<keyword evidence="1" id="KW-0812">Transmembrane</keyword>
<name>A0AAJ7SER9_9ACAR</name>
<evidence type="ECO:0000313" key="2">
    <source>
        <dbReference type="Proteomes" id="UP000694867"/>
    </source>
</evidence>
<feature type="transmembrane region" description="Helical" evidence="1">
    <location>
        <begin position="179"/>
        <end position="200"/>
    </location>
</feature>
<organism evidence="2 3">
    <name type="scientific">Galendromus occidentalis</name>
    <name type="common">western predatory mite</name>
    <dbReference type="NCBI Taxonomy" id="34638"/>
    <lineage>
        <taxon>Eukaryota</taxon>
        <taxon>Metazoa</taxon>
        <taxon>Ecdysozoa</taxon>
        <taxon>Arthropoda</taxon>
        <taxon>Chelicerata</taxon>
        <taxon>Arachnida</taxon>
        <taxon>Acari</taxon>
        <taxon>Parasitiformes</taxon>
        <taxon>Mesostigmata</taxon>
        <taxon>Gamasina</taxon>
        <taxon>Phytoseioidea</taxon>
        <taxon>Phytoseiidae</taxon>
        <taxon>Typhlodrominae</taxon>
        <taxon>Galendromus</taxon>
    </lineage>
</organism>
<dbReference type="GeneID" id="114828234"/>
<proteinExistence type="predicted"/>
<protein>
    <submittedName>
        <fullName evidence="3">Uncharacterized protein LOC114828234</fullName>
    </submittedName>
</protein>
<dbReference type="RefSeq" id="XP_028967342.1">
    <property type="nucleotide sequence ID" value="XM_029111509.1"/>
</dbReference>
<evidence type="ECO:0000313" key="3">
    <source>
        <dbReference type="RefSeq" id="XP_028967342.1"/>
    </source>
</evidence>
<keyword evidence="1" id="KW-0472">Membrane</keyword>
<dbReference type="KEGG" id="goe:114828234"/>
<keyword evidence="1" id="KW-1133">Transmembrane helix</keyword>
<feature type="transmembrane region" description="Helical" evidence="1">
    <location>
        <begin position="308"/>
        <end position="329"/>
    </location>
</feature>
<evidence type="ECO:0000256" key="1">
    <source>
        <dbReference type="SAM" id="Phobius"/>
    </source>
</evidence>
<feature type="transmembrane region" description="Helical" evidence="1">
    <location>
        <begin position="377"/>
        <end position="404"/>
    </location>
</feature>
<feature type="transmembrane region" description="Helical" evidence="1">
    <location>
        <begin position="220"/>
        <end position="242"/>
    </location>
</feature>
<gene>
    <name evidence="3" type="primary">LOC114828234</name>
</gene>
<sequence length="419" mass="48056">MWTRGDPRTIDCVSSWSARVVTFYHSVEDDGSATRNDGNEEEKLVNKEILTKFPVLNHFMPVLLSLQALGVAFDDERLSSTTKLYMRIWRAVVWFTFLAYLVIFIYFLIFSKEQSRNSLRSEVYRLEVVDTIMVFVAAVSANFLHNFQKISFLKIVHTLNEMGTQSQIGAQSDFEGTRCFLMSLMNLLCHMSGAVIYLVYENPRQNPWSCCESVIRMLLISTTLLLQVISAGEICWTFTHYVREINRLLMRRVNLRILLDMRVCYTRMIATVRDINRIYTMPVGIVFIHAALRAISTLKLFLREYPEVSAVVVVWTVYEITILLCLIVMCEASNALRITGTATASLVTERISEYRDAPQQMSLLVQSLKRQKLQLRLFGFISLSRLTCLTYFLLLIVSTSVIVLRDKNMVSGIAGFISA</sequence>
<reference evidence="3" key="1">
    <citation type="submission" date="2025-08" db="UniProtKB">
        <authorList>
            <consortium name="RefSeq"/>
        </authorList>
    </citation>
    <scope>IDENTIFICATION</scope>
</reference>